<dbReference type="Proteomes" id="UP001438953">
    <property type="component" value="Unassembled WGS sequence"/>
</dbReference>
<dbReference type="Pfam" id="PF15887">
    <property type="entry name" value="Peptidase_Mx"/>
    <property type="match status" value="1"/>
</dbReference>
<evidence type="ECO:0000259" key="1">
    <source>
        <dbReference type="Pfam" id="PF10005"/>
    </source>
</evidence>
<dbReference type="Pfam" id="PF10005">
    <property type="entry name" value="Zn_ribbon_DZR_6"/>
    <property type="match status" value="1"/>
</dbReference>
<reference evidence="2 3" key="1">
    <citation type="submission" date="2024-01" db="EMBL/GenBank/DDBJ databases">
        <authorList>
            <person name="Deng Y."/>
            <person name="Su J."/>
        </authorList>
    </citation>
    <scope>NUCLEOTIDE SEQUENCE [LARGE SCALE GENOMIC DNA]</scope>
    <source>
        <strain evidence="2 3">CPCC 100088</strain>
    </source>
</reference>
<protein>
    <submittedName>
        <fullName evidence="2">Zinc-binding metallopeptidase</fullName>
    </submittedName>
</protein>
<reference evidence="2 3" key="2">
    <citation type="submission" date="2024-06" db="EMBL/GenBank/DDBJ databases">
        <title>Thioclava kandeliae sp. nov. from a rhizosphere soil sample of Kandelia candel in a mangrove.</title>
        <authorList>
            <person name="Mu T."/>
        </authorList>
    </citation>
    <scope>NUCLEOTIDE SEQUENCE [LARGE SCALE GENOMIC DNA]</scope>
    <source>
        <strain evidence="2 3">CPCC 100088</strain>
    </source>
</reference>
<sequence>MMRYRCPSCGAEVYFNNQTCLSCNTALEFVPGQGFGAMGSAALPACANRAIIGCNWAAEEEGGLCLSCRHTTVIPDLSTEEDVTRWAEFEAAKRNLMRMAVLLGLPLTDTDGQTPRPRFLFKSPDAGEKVIMGHADGDITLNLSEADDDLRAATRAEMGEPYRTLIGHLRHESGHAFWEVMVRPYEDRLASCRALFGDDREDYGAALERHYANPAPEGWEQEFVSEYATAHAYEDFAESWANLLHILDGLETALGHGLMPEDHRLDAPSDQRQVLPWLLEIPMADLVSTWVALSLALNALNDSLGHPSFYPFVLTPKVSEKLDWVRQLIRQGAPVPA</sequence>
<dbReference type="RefSeq" id="WP_339112139.1">
    <property type="nucleotide sequence ID" value="NZ_JAYWLC010000001.1"/>
</dbReference>
<organism evidence="2 3">
    <name type="scientific">Thioclava kandeliae</name>
    <dbReference type="NCBI Taxonomy" id="3070818"/>
    <lineage>
        <taxon>Bacteria</taxon>
        <taxon>Pseudomonadati</taxon>
        <taxon>Pseudomonadota</taxon>
        <taxon>Alphaproteobacteria</taxon>
        <taxon>Rhodobacterales</taxon>
        <taxon>Paracoccaceae</taxon>
        <taxon>Thioclava</taxon>
    </lineage>
</organism>
<dbReference type="PIRSF" id="PIRSF012641">
    <property type="entry name" value="UCP012641"/>
    <property type="match status" value="1"/>
</dbReference>
<name>A0ABV1SCA0_9RHOB</name>
<evidence type="ECO:0000313" key="3">
    <source>
        <dbReference type="Proteomes" id="UP001438953"/>
    </source>
</evidence>
<accession>A0ABV1SCA0</accession>
<evidence type="ECO:0000313" key="2">
    <source>
        <dbReference type="EMBL" id="MER5170537.1"/>
    </source>
</evidence>
<dbReference type="InterPro" id="IPR031321">
    <property type="entry name" value="UCP012641"/>
</dbReference>
<proteinExistence type="predicted"/>
<gene>
    <name evidence="2" type="ORF">VSX56_02015</name>
</gene>
<dbReference type="EMBL" id="JAYWLC010000001">
    <property type="protein sequence ID" value="MER5170537.1"/>
    <property type="molecule type" value="Genomic_DNA"/>
</dbReference>
<keyword evidence="3" id="KW-1185">Reference proteome</keyword>
<dbReference type="InterPro" id="IPR011201">
    <property type="entry name" value="Zinc-ribbon_6_bact"/>
</dbReference>
<feature type="domain" description="Zinc-ribbon" evidence="1">
    <location>
        <begin position="4"/>
        <end position="78"/>
    </location>
</feature>
<comment type="caution">
    <text evidence="2">The sequence shown here is derived from an EMBL/GenBank/DDBJ whole genome shotgun (WGS) entry which is preliminary data.</text>
</comment>